<dbReference type="PANTHER" id="PTHR34202:SF1">
    <property type="entry name" value="UPF0548 PROTEIN"/>
    <property type="match status" value="1"/>
</dbReference>
<dbReference type="InterPro" id="IPR018960">
    <property type="entry name" value="DUF1990"/>
</dbReference>
<organism evidence="2 3">
    <name type="scientific">Agrococcus baldri</name>
    <dbReference type="NCBI Taxonomy" id="153730"/>
    <lineage>
        <taxon>Bacteria</taxon>
        <taxon>Bacillati</taxon>
        <taxon>Actinomycetota</taxon>
        <taxon>Actinomycetes</taxon>
        <taxon>Micrococcales</taxon>
        <taxon>Microbacteriaceae</taxon>
        <taxon>Agrococcus</taxon>
    </lineage>
</organism>
<accession>A0AA94HKS2</accession>
<evidence type="ECO:0000313" key="3">
    <source>
        <dbReference type="Proteomes" id="UP000198506"/>
    </source>
</evidence>
<dbReference type="Proteomes" id="UP000198506">
    <property type="component" value="Unassembled WGS sequence"/>
</dbReference>
<evidence type="ECO:0000313" key="2">
    <source>
        <dbReference type="EMBL" id="SFS00669.1"/>
    </source>
</evidence>
<comment type="caution">
    <text evidence="2">The sequence shown here is derived from an EMBL/GenBank/DDBJ whole genome shotgun (WGS) entry which is preliminary data.</text>
</comment>
<dbReference type="PIRSF" id="PIRSF010260">
    <property type="entry name" value="UCP010260"/>
    <property type="match status" value="1"/>
</dbReference>
<name>A0AA94HKS2_9MICO</name>
<feature type="domain" description="DUF1990" evidence="1">
    <location>
        <begin position="18"/>
        <end position="156"/>
    </location>
</feature>
<sequence>MTDLRLPAWPLRNQGRLRRSEVSARIGSGDELWQRASCDLLHWRVKTRSGFSVGTTQPATAGMRLTVTARVAGLRIREPIEVVDVVQTTTRAGFSYRTLPGHPVAGEEAFILHRAGDDVVLTVRSLTQAASQQPWRALYPLLRIAQRVVRRRYLRALR</sequence>
<proteinExistence type="predicted"/>
<dbReference type="RefSeq" id="WP_092915476.1">
    <property type="nucleotide sequence ID" value="NZ_FOZN01000001.1"/>
</dbReference>
<evidence type="ECO:0000259" key="1">
    <source>
        <dbReference type="Pfam" id="PF09348"/>
    </source>
</evidence>
<dbReference type="AlphaFoldDB" id="A0AA94HKS2"/>
<keyword evidence="3" id="KW-1185">Reference proteome</keyword>
<dbReference type="InterPro" id="IPR014457">
    <property type="entry name" value="UCP010260"/>
</dbReference>
<reference evidence="2 3" key="1">
    <citation type="submission" date="2016-10" db="EMBL/GenBank/DDBJ databases">
        <authorList>
            <person name="Varghese N."/>
            <person name="Submissions S."/>
        </authorList>
    </citation>
    <scope>NUCLEOTIDE SEQUENCE [LARGE SCALE GENOMIC DNA]</scope>
    <source>
        <strain evidence="2 3">IAM 15147</strain>
    </source>
</reference>
<protein>
    <submittedName>
        <fullName evidence="2">Uncharacterized protein, UPF0548 family</fullName>
    </submittedName>
</protein>
<dbReference type="PANTHER" id="PTHR34202">
    <property type="entry name" value="UPF0548 PROTEIN"/>
    <property type="match status" value="1"/>
</dbReference>
<dbReference type="EMBL" id="FOZN01000001">
    <property type="protein sequence ID" value="SFS00669.1"/>
    <property type="molecule type" value="Genomic_DNA"/>
</dbReference>
<dbReference type="Pfam" id="PF09348">
    <property type="entry name" value="DUF1990"/>
    <property type="match status" value="1"/>
</dbReference>
<gene>
    <name evidence="2" type="ORF">SAMN04487783_0474</name>
</gene>